<accession>A0ABT8SV28</accession>
<feature type="transmembrane region" description="Helical" evidence="2">
    <location>
        <begin position="122"/>
        <end position="140"/>
    </location>
</feature>
<dbReference type="Proteomes" id="UP001169006">
    <property type="component" value="Unassembled WGS sequence"/>
</dbReference>
<name>A0ABT8SV28_9HYPH</name>
<dbReference type="Pfam" id="PF00990">
    <property type="entry name" value="GGDEF"/>
    <property type="match status" value="1"/>
</dbReference>
<evidence type="ECO:0000256" key="2">
    <source>
        <dbReference type="SAM" id="Phobius"/>
    </source>
</evidence>
<comment type="caution">
    <text evidence="4">The sequence shown here is derived from an EMBL/GenBank/DDBJ whole genome shotgun (WGS) entry which is preliminary data.</text>
</comment>
<evidence type="ECO:0000259" key="3">
    <source>
        <dbReference type="PROSITE" id="PS50887"/>
    </source>
</evidence>
<evidence type="ECO:0000313" key="5">
    <source>
        <dbReference type="Proteomes" id="UP001169006"/>
    </source>
</evidence>
<dbReference type="InterPro" id="IPR029787">
    <property type="entry name" value="Nucleotide_cyclase"/>
</dbReference>
<evidence type="ECO:0000313" key="4">
    <source>
        <dbReference type="EMBL" id="MDO1582283.1"/>
    </source>
</evidence>
<dbReference type="EMBL" id="JAUKWQ010000002">
    <property type="protein sequence ID" value="MDO1582283.1"/>
    <property type="molecule type" value="Genomic_DNA"/>
</dbReference>
<dbReference type="EC" id="2.7.7.65" evidence="4"/>
<keyword evidence="2" id="KW-0812">Transmembrane</keyword>
<keyword evidence="2" id="KW-1133">Transmembrane helix</keyword>
<dbReference type="InterPro" id="IPR043128">
    <property type="entry name" value="Rev_trsase/Diguanyl_cyclase"/>
</dbReference>
<dbReference type="GO" id="GO:0052621">
    <property type="term" value="F:diguanylate cyclase activity"/>
    <property type="evidence" value="ECO:0007669"/>
    <property type="project" value="UniProtKB-EC"/>
</dbReference>
<feature type="region of interest" description="Disordered" evidence="1">
    <location>
        <begin position="355"/>
        <end position="388"/>
    </location>
</feature>
<dbReference type="NCBIfam" id="TIGR00254">
    <property type="entry name" value="GGDEF"/>
    <property type="match status" value="1"/>
</dbReference>
<feature type="transmembrane region" description="Helical" evidence="2">
    <location>
        <begin position="37"/>
        <end position="60"/>
    </location>
</feature>
<reference evidence="4" key="2">
    <citation type="submission" date="2023-07" db="EMBL/GenBank/DDBJ databases">
        <authorList>
            <person name="Sun H."/>
        </authorList>
    </citation>
    <scope>NUCLEOTIDE SEQUENCE</scope>
    <source>
        <strain evidence="4">05753</strain>
    </source>
</reference>
<dbReference type="Gene3D" id="3.30.70.270">
    <property type="match status" value="1"/>
</dbReference>
<feature type="transmembrane region" description="Helical" evidence="2">
    <location>
        <begin position="95"/>
        <end position="116"/>
    </location>
</feature>
<keyword evidence="4" id="KW-0808">Transferase</keyword>
<feature type="transmembrane region" description="Helical" evidence="2">
    <location>
        <begin position="172"/>
        <end position="191"/>
    </location>
</feature>
<dbReference type="RefSeq" id="WP_302076423.1">
    <property type="nucleotide sequence ID" value="NZ_JAUKWQ010000002.1"/>
</dbReference>
<dbReference type="PROSITE" id="PS50887">
    <property type="entry name" value="GGDEF"/>
    <property type="match status" value="1"/>
</dbReference>
<keyword evidence="4" id="KW-0548">Nucleotidyltransferase</keyword>
<organism evidence="4 5">
    <name type="scientific">Rhizobium oryzicola</name>
    <dbReference type="NCBI Taxonomy" id="1232668"/>
    <lineage>
        <taxon>Bacteria</taxon>
        <taxon>Pseudomonadati</taxon>
        <taxon>Pseudomonadota</taxon>
        <taxon>Alphaproteobacteria</taxon>
        <taxon>Hyphomicrobiales</taxon>
        <taxon>Rhizobiaceae</taxon>
        <taxon>Rhizobium/Agrobacterium group</taxon>
        <taxon>Rhizobium</taxon>
    </lineage>
</organism>
<reference evidence="4" key="1">
    <citation type="journal article" date="2015" name="Int. J. Syst. Evol. Microbiol.">
        <title>Rhizobium oryzicola sp. nov., potential plant-growth-promoting endophytic bacteria isolated from rice roots.</title>
        <authorList>
            <person name="Zhang X.X."/>
            <person name="Gao J.S."/>
            <person name="Cao Y.H."/>
            <person name="Sheirdil R.A."/>
            <person name="Wang X.C."/>
            <person name="Zhang L."/>
        </authorList>
    </citation>
    <scope>NUCLEOTIDE SEQUENCE</scope>
    <source>
        <strain evidence="4">05753</strain>
    </source>
</reference>
<proteinExistence type="predicted"/>
<gene>
    <name evidence="4" type="ORF">Q2T52_09250</name>
</gene>
<dbReference type="SUPFAM" id="SSF55073">
    <property type="entry name" value="Nucleotide cyclase"/>
    <property type="match status" value="1"/>
</dbReference>
<keyword evidence="5" id="KW-1185">Reference proteome</keyword>
<dbReference type="PANTHER" id="PTHR46663">
    <property type="entry name" value="DIGUANYLATE CYCLASE DGCT-RELATED"/>
    <property type="match status" value="1"/>
</dbReference>
<keyword evidence="2" id="KW-0472">Membrane</keyword>
<protein>
    <submittedName>
        <fullName evidence="4">GGDEF domain-containing protein</fullName>
        <ecNumber evidence="4">2.7.7.65</ecNumber>
    </submittedName>
</protein>
<evidence type="ECO:0000256" key="1">
    <source>
        <dbReference type="SAM" id="MobiDB-lite"/>
    </source>
</evidence>
<feature type="transmembrane region" description="Helical" evidence="2">
    <location>
        <begin position="66"/>
        <end position="83"/>
    </location>
</feature>
<dbReference type="InterPro" id="IPR052163">
    <property type="entry name" value="DGC-Regulatory_Protein"/>
</dbReference>
<dbReference type="SMART" id="SM00267">
    <property type="entry name" value="GGDEF"/>
    <property type="match status" value="1"/>
</dbReference>
<sequence length="388" mass="42515">MMKEAYHLRPRIRVLGWLSDMGADISEDVRDRLAETLAASTFPAILGAVNSACIAVIGYLRLANEWLLWLALLDVCILGLRLTSCRIGFLRPWGADILVLSGLLWAVCLSAATAIIVSGSDLPMSILAVATALGSCAGIMARNYAAIRMALTQIIMIDLSFKLPFMVNYPEFVPLLIIQGVAFPYVTAWMMRQQRNTTVLAISGELESRRQSLTDPLTGLLNRRGFTEQVTLMSDKGEELALFYLDLDGFKQVNDQFGHAAGDDLLREVARRLKACAPNGTVCRPGGDEFLVVMRLDHRLDAKLMTTIITQSICLPYEVGSVTTSVGVSLGVSFFTGEEGSLENALTEADEALYRAKAEGRQPSTGGDAEPRQPAAEHYQAIRQRQKR</sequence>
<feature type="domain" description="GGDEF" evidence="3">
    <location>
        <begin position="238"/>
        <end position="369"/>
    </location>
</feature>
<dbReference type="PANTHER" id="PTHR46663:SF4">
    <property type="entry name" value="DIGUANYLATE CYCLASE DGCT-RELATED"/>
    <property type="match status" value="1"/>
</dbReference>
<dbReference type="InterPro" id="IPR000160">
    <property type="entry name" value="GGDEF_dom"/>
</dbReference>
<dbReference type="CDD" id="cd01949">
    <property type="entry name" value="GGDEF"/>
    <property type="match status" value="1"/>
</dbReference>